<organism evidence="2 3">
    <name type="scientific">Bacillus pseudomycoides</name>
    <dbReference type="NCBI Taxonomy" id="64104"/>
    <lineage>
        <taxon>Bacteria</taxon>
        <taxon>Bacillati</taxon>
        <taxon>Bacillota</taxon>
        <taxon>Bacilli</taxon>
        <taxon>Bacillales</taxon>
        <taxon>Bacillaceae</taxon>
        <taxon>Bacillus</taxon>
        <taxon>Bacillus cereus group</taxon>
    </lineage>
</organism>
<accession>A0AA91VCH8</accession>
<feature type="transmembrane region" description="Helical" evidence="1">
    <location>
        <begin position="222"/>
        <end position="244"/>
    </location>
</feature>
<evidence type="ECO:0000313" key="2">
    <source>
        <dbReference type="EMBL" id="PED82537.1"/>
    </source>
</evidence>
<feature type="transmembrane region" description="Helical" evidence="1">
    <location>
        <begin position="169"/>
        <end position="188"/>
    </location>
</feature>
<dbReference type="Proteomes" id="UP000221020">
    <property type="component" value="Unassembled WGS sequence"/>
</dbReference>
<feature type="transmembrane region" description="Helical" evidence="1">
    <location>
        <begin position="96"/>
        <end position="123"/>
    </location>
</feature>
<gene>
    <name evidence="2" type="ORF">CON65_11295</name>
</gene>
<feature type="transmembrane region" description="Helical" evidence="1">
    <location>
        <begin position="451"/>
        <end position="472"/>
    </location>
</feature>
<evidence type="ECO:0000313" key="3">
    <source>
        <dbReference type="Proteomes" id="UP000221020"/>
    </source>
</evidence>
<dbReference type="EMBL" id="NVOR01000032">
    <property type="protein sequence ID" value="PED82537.1"/>
    <property type="molecule type" value="Genomic_DNA"/>
</dbReference>
<feature type="transmembrane region" description="Helical" evidence="1">
    <location>
        <begin position="369"/>
        <end position="391"/>
    </location>
</feature>
<evidence type="ECO:0000256" key="1">
    <source>
        <dbReference type="SAM" id="Phobius"/>
    </source>
</evidence>
<feature type="transmembrane region" description="Helical" evidence="1">
    <location>
        <begin position="588"/>
        <end position="607"/>
    </location>
</feature>
<sequence length="627" mass="69266">MVNVLVRMKLAILRHSMNGGRAVLLIMGGLFGLLLAIGTVLLFVFYPTNPTVSKDILYIVFAVWTIGWIMGPMLTGGDGLLRPEYFMLLPLNSYKLARALLVVAFIGLGPLISLVAFMGLLLYAARLNLGAIIVAVPAIILQLVFVVLLSKVVISIMGETMKSRIGMEIGAMLIGFIIAFLNVGWYALSAINWITTKNSTVLYIFPSSWAILAVDQASQSNWLLASVSLIVLTILCGLLLYIWAKLLTRSTTTNFTKIKGWTTAKNHRNVLRILPETKTGAIMTKELQCWIRDPQRGRFLRMGLWTGLFYGFLVTIAGIPGLMPWAGVIMIVFTSMFACNLYGFDGSALWLTLVTPGAERIDVRGRQGAWLLVVGPVAIVVTVIFTTSSGLTWVYPWVFALIPALLGGAAGLIVLFSVFNLIPITDPQRRGRGTIVSGDDMNAGKMFITTWLMMVMVLATAIPALAVVWIGTLLHLNFLQWMGVPTGICTGVFFAWWFGRIAYVKLELSGPELLAKMKNGMKTRRKDSEKKVQNKATELPKKKLAVVVLLVFIGIFSLIHQSIVPLVFEILSIDEKVRLFFLPRYLPHTVRIPVIIVFAVLGLASLYKAILIKKKHVNEHQKVNDGI</sequence>
<protein>
    <recommendedName>
        <fullName evidence="4">ABC-2 type transport system permease protein</fullName>
    </recommendedName>
</protein>
<feature type="transmembrane region" description="Helical" evidence="1">
    <location>
        <begin position="299"/>
        <end position="319"/>
    </location>
</feature>
<keyword evidence="1" id="KW-0812">Transmembrane</keyword>
<comment type="caution">
    <text evidence="2">The sequence shown here is derived from an EMBL/GenBank/DDBJ whole genome shotgun (WGS) entry which is preliminary data.</text>
</comment>
<reference evidence="2 3" key="1">
    <citation type="submission" date="2017-09" db="EMBL/GenBank/DDBJ databases">
        <title>Large-scale bioinformatics analysis of Bacillus genomes uncovers conserved roles of natural products in bacterial physiology.</title>
        <authorList>
            <consortium name="Agbiome Team Llc"/>
            <person name="Bleich R.M."/>
            <person name="Grubbs K.J."/>
            <person name="Santa Maria K.C."/>
            <person name="Allen S.E."/>
            <person name="Farag S."/>
            <person name="Shank E.A."/>
            <person name="Bowers A."/>
        </authorList>
    </citation>
    <scope>NUCLEOTIDE SEQUENCE [LARGE SCALE GENOMIC DNA]</scope>
    <source>
        <strain evidence="2 3">AFS092012</strain>
    </source>
</reference>
<dbReference type="AlphaFoldDB" id="A0AA91VCH8"/>
<dbReference type="RefSeq" id="WP_097899796.1">
    <property type="nucleotide sequence ID" value="NZ_NVOR01000032.1"/>
</dbReference>
<feature type="transmembrane region" description="Helical" evidence="1">
    <location>
        <begin position="129"/>
        <end position="149"/>
    </location>
</feature>
<proteinExistence type="predicted"/>
<feature type="transmembrane region" description="Helical" evidence="1">
    <location>
        <begin position="544"/>
        <end position="568"/>
    </location>
</feature>
<feature type="transmembrane region" description="Helical" evidence="1">
    <location>
        <begin position="397"/>
        <end position="422"/>
    </location>
</feature>
<keyword evidence="1" id="KW-0472">Membrane</keyword>
<name>A0AA91VCH8_9BACI</name>
<keyword evidence="1" id="KW-1133">Transmembrane helix</keyword>
<feature type="transmembrane region" description="Helical" evidence="1">
    <location>
        <begin position="21"/>
        <end position="44"/>
    </location>
</feature>
<feature type="transmembrane region" description="Helical" evidence="1">
    <location>
        <begin position="56"/>
        <end position="75"/>
    </location>
</feature>
<evidence type="ECO:0008006" key="4">
    <source>
        <dbReference type="Google" id="ProtNLM"/>
    </source>
</evidence>
<feature type="transmembrane region" description="Helical" evidence="1">
    <location>
        <begin position="325"/>
        <end position="344"/>
    </location>
</feature>
<feature type="transmembrane region" description="Helical" evidence="1">
    <location>
        <begin position="478"/>
        <end position="498"/>
    </location>
</feature>